<reference evidence="2 3" key="1">
    <citation type="journal article" date="2020" name="ISME J.">
        <title>Uncovering the hidden diversity of litter-decomposition mechanisms in mushroom-forming fungi.</title>
        <authorList>
            <person name="Floudas D."/>
            <person name="Bentzer J."/>
            <person name="Ahren D."/>
            <person name="Johansson T."/>
            <person name="Persson P."/>
            <person name="Tunlid A."/>
        </authorList>
    </citation>
    <scope>NUCLEOTIDE SEQUENCE [LARGE SCALE GENOMIC DNA]</scope>
    <source>
        <strain evidence="2 3">CBS 101986</strain>
    </source>
</reference>
<sequence>MDDIVTKLIHIRASREIQVAAAFLVVYDHLLTFDMENRYISFMAVFVNLSGKIIGTCKPSIDPLREVTDNVIQALCFLDYLKRYGLGELLIVQGILAARITGMYMSDKLVANSICAIYVASATSAIVLLATSVWSSPGFQFL</sequence>
<keyword evidence="3" id="KW-1185">Reference proteome</keyword>
<keyword evidence="1" id="KW-0812">Transmembrane</keyword>
<feature type="transmembrane region" description="Helical" evidence="1">
    <location>
        <begin position="109"/>
        <end position="134"/>
    </location>
</feature>
<protein>
    <submittedName>
        <fullName evidence="2">Uncharacterized protein</fullName>
    </submittedName>
</protein>
<comment type="caution">
    <text evidence="2">The sequence shown here is derived from an EMBL/GenBank/DDBJ whole genome shotgun (WGS) entry which is preliminary data.</text>
</comment>
<evidence type="ECO:0000256" key="1">
    <source>
        <dbReference type="SAM" id="Phobius"/>
    </source>
</evidence>
<organism evidence="2 3">
    <name type="scientific">Psilocybe cf. subviscida</name>
    <dbReference type="NCBI Taxonomy" id="2480587"/>
    <lineage>
        <taxon>Eukaryota</taxon>
        <taxon>Fungi</taxon>
        <taxon>Dikarya</taxon>
        <taxon>Basidiomycota</taxon>
        <taxon>Agaricomycotina</taxon>
        <taxon>Agaricomycetes</taxon>
        <taxon>Agaricomycetidae</taxon>
        <taxon>Agaricales</taxon>
        <taxon>Agaricineae</taxon>
        <taxon>Strophariaceae</taxon>
        <taxon>Psilocybe</taxon>
    </lineage>
</organism>
<dbReference type="EMBL" id="JAACJJ010000043">
    <property type="protein sequence ID" value="KAF5314974.1"/>
    <property type="molecule type" value="Genomic_DNA"/>
</dbReference>
<name>A0A8H5B1G9_9AGAR</name>
<keyword evidence="1" id="KW-1133">Transmembrane helix</keyword>
<proteinExistence type="predicted"/>
<keyword evidence="1" id="KW-0472">Membrane</keyword>
<evidence type="ECO:0000313" key="3">
    <source>
        <dbReference type="Proteomes" id="UP000567179"/>
    </source>
</evidence>
<dbReference type="Proteomes" id="UP000567179">
    <property type="component" value="Unassembled WGS sequence"/>
</dbReference>
<accession>A0A8H5B1G9</accession>
<gene>
    <name evidence="2" type="ORF">D9619_007551</name>
</gene>
<evidence type="ECO:0000313" key="2">
    <source>
        <dbReference type="EMBL" id="KAF5314974.1"/>
    </source>
</evidence>
<dbReference type="AlphaFoldDB" id="A0A8H5B1G9"/>